<evidence type="ECO:0008006" key="3">
    <source>
        <dbReference type="Google" id="ProtNLM"/>
    </source>
</evidence>
<evidence type="ECO:0000313" key="1">
    <source>
        <dbReference type="EMBL" id="MDY7229356.1"/>
    </source>
</evidence>
<keyword evidence="2" id="KW-1185">Reference proteome</keyword>
<dbReference type="RefSeq" id="WP_321548083.1">
    <property type="nucleotide sequence ID" value="NZ_JAXIVS010000008.1"/>
</dbReference>
<dbReference type="Proteomes" id="UP001291309">
    <property type="component" value="Unassembled WGS sequence"/>
</dbReference>
<organism evidence="1 2">
    <name type="scientific">Hyalangium rubrum</name>
    <dbReference type="NCBI Taxonomy" id="3103134"/>
    <lineage>
        <taxon>Bacteria</taxon>
        <taxon>Pseudomonadati</taxon>
        <taxon>Myxococcota</taxon>
        <taxon>Myxococcia</taxon>
        <taxon>Myxococcales</taxon>
        <taxon>Cystobacterineae</taxon>
        <taxon>Archangiaceae</taxon>
        <taxon>Hyalangium</taxon>
    </lineage>
</organism>
<name>A0ABU5H7A0_9BACT</name>
<sequence>MVKNRDDFKDYQVLGANLQNIMGGFGSFTLIASKFLLEEGIGTADEMMMVQFKPDGWYPLDRFLRVFDRIHAEFGNFTLRQVGVHVPKNAVFPPQVTDLLSAFKTMDMGYYMNHGYKGQPLFNPDTGEMKEGIGHYKPTVGAVANRITVESTTSYPCPFEEGMVTALAQRFKPTAIVTHDKSNCRSRNGSSCVYSVSWK</sequence>
<accession>A0ABU5H7A0</accession>
<comment type="caution">
    <text evidence="1">The sequence shown here is derived from an EMBL/GenBank/DDBJ whole genome shotgun (WGS) entry which is preliminary data.</text>
</comment>
<gene>
    <name evidence="1" type="ORF">SYV04_23385</name>
</gene>
<proteinExistence type="predicted"/>
<evidence type="ECO:0000313" key="2">
    <source>
        <dbReference type="Proteomes" id="UP001291309"/>
    </source>
</evidence>
<protein>
    <recommendedName>
        <fullName evidence="3">4-vinyl reductase 4VR domain-containing protein</fullName>
    </recommendedName>
</protein>
<dbReference type="EMBL" id="JAXIVS010000008">
    <property type="protein sequence ID" value="MDY7229356.1"/>
    <property type="molecule type" value="Genomic_DNA"/>
</dbReference>
<reference evidence="1 2" key="1">
    <citation type="submission" date="2023-12" db="EMBL/GenBank/DDBJ databases">
        <title>the genome sequence of Hyalangium sp. s54d21.</title>
        <authorList>
            <person name="Zhang X."/>
        </authorList>
    </citation>
    <scope>NUCLEOTIDE SEQUENCE [LARGE SCALE GENOMIC DNA]</scope>
    <source>
        <strain evidence="2">s54d21</strain>
    </source>
</reference>